<evidence type="ECO:0000313" key="4">
    <source>
        <dbReference type="EMBL" id="BDU72294.1"/>
    </source>
</evidence>
<feature type="domain" description="DUF5808" evidence="3">
    <location>
        <begin position="168"/>
        <end position="193"/>
    </location>
</feature>
<dbReference type="Proteomes" id="UP001238179">
    <property type="component" value="Chromosome"/>
</dbReference>
<feature type="transmembrane region" description="Helical" evidence="1">
    <location>
        <begin position="124"/>
        <end position="143"/>
    </location>
</feature>
<keyword evidence="1" id="KW-0812">Transmembrane</keyword>
<dbReference type="RefSeq" id="WP_316415208.1">
    <property type="nucleotide sequence ID" value="NZ_AP027080.1"/>
</dbReference>
<dbReference type="EMBL" id="AP027080">
    <property type="protein sequence ID" value="BDU72294.1"/>
    <property type="molecule type" value="Genomic_DNA"/>
</dbReference>
<dbReference type="Pfam" id="PF07853">
    <property type="entry name" value="DUF1648"/>
    <property type="match status" value="1"/>
</dbReference>
<feature type="transmembrane region" description="Helical" evidence="1">
    <location>
        <begin position="12"/>
        <end position="31"/>
    </location>
</feature>
<name>A0AA48GJI0_9BACT</name>
<proteinExistence type="predicted"/>
<keyword evidence="1" id="KW-0472">Membrane</keyword>
<feature type="domain" description="DUF1648" evidence="2">
    <location>
        <begin position="23"/>
        <end position="69"/>
    </location>
</feature>
<protein>
    <recommendedName>
        <fullName evidence="6">DUF1648 domain-containing protein</fullName>
    </recommendedName>
</protein>
<feature type="transmembrane region" description="Helical" evidence="1">
    <location>
        <begin position="60"/>
        <end position="80"/>
    </location>
</feature>
<gene>
    <name evidence="4" type="ORF">METEAL_14680</name>
</gene>
<evidence type="ECO:0000313" key="5">
    <source>
        <dbReference type="Proteomes" id="UP001238179"/>
    </source>
</evidence>
<evidence type="ECO:0000259" key="3">
    <source>
        <dbReference type="Pfam" id="PF19124"/>
    </source>
</evidence>
<feature type="transmembrane region" description="Helical" evidence="1">
    <location>
        <begin position="191"/>
        <end position="210"/>
    </location>
</feature>
<keyword evidence="1" id="KW-1133">Transmembrane helix</keyword>
<reference evidence="5" key="1">
    <citation type="journal article" date="2023" name="Int. J. Syst. Evol. Microbiol.">
        <title>Mesoterricola silvestris gen. nov., sp. nov., Mesoterricola sediminis sp. nov., Geothrix oryzae sp. nov., Geothrix edaphica sp. nov., Geothrix rubra sp. nov., and Geothrix limicola sp. nov., six novel members of Acidobacteriota isolated from soils.</title>
        <authorList>
            <person name="Itoh H."/>
            <person name="Sugisawa Y."/>
            <person name="Mise K."/>
            <person name="Xu Z."/>
            <person name="Kuniyasu M."/>
            <person name="Ushijima N."/>
            <person name="Kawano K."/>
            <person name="Kobayashi E."/>
            <person name="Shiratori Y."/>
            <person name="Masuda Y."/>
            <person name="Senoo K."/>
        </authorList>
    </citation>
    <scope>NUCLEOTIDE SEQUENCE [LARGE SCALE GENOMIC DNA]</scope>
    <source>
        <strain evidence="5">W79</strain>
    </source>
</reference>
<evidence type="ECO:0000256" key="1">
    <source>
        <dbReference type="SAM" id="Phobius"/>
    </source>
</evidence>
<evidence type="ECO:0008006" key="6">
    <source>
        <dbReference type="Google" id="ProtNLM"/>
    </source>
</evidence>
<dbReference type="InterPro" id="IPR043831">
    <property type="entry name" value="DUF5808"/>
</dbReference>
<dbReference type="AlphaFoldDB" id="A0AA48GJI0"/>
<keyword evidence="5" id="KW-1185">Reference proteome</keyword>
<organism evidence="4 5">
    <name type="scientific">Mesoterricola silvestris</name>
    <dbReference type="NCBI Taxonomy" id="2927979"/>
    <lineage>
        <taxon>Bacteria</taxon>
        <taxon>Pseudomonadati</taxon>
        <taxon>Acidobacteriota</taxon>
        <taxon>Holophagae</taxon>
        <taxon>Holophagales</taxon>
        <taxon>Holophagaceae</taxon>
        <taxon>Mesoterricola</taxon>
    </lineage>
</organism>
<dbReference type="InterPro" id="IPR012867">
    <property type="entry name" value="DUF1648"/>
</dbReference>
<accession>A0AA48GJI0</accession>
<sequence length="211" mass="22715">MAPEERPSLLSPWDLLAVAGFAGLAFFYAWITPSLPDPVPTHFDARGIANGWTPRAALPWVIFGIPLLIWTVTFVTGILMSLAQKDPARARAAAMAPMRGLLGLGLSLLMGFILLTPFKGPGIGLAGLGCLLALVVAGIVLMARDFAQVRTVDPTLAFYKWGLFYVNPDDDRIWVPKAIGVGWTLNFAKPASWVVLALLLLPVGVVILLTR</sequence>
<dbReference type="KEGG" id="msil:METEAL_14680"/>
<feature type="transmembrane region" description="Helical" evidence="1">
    <location>
        <begin position="101"/>
        <end position="118"/>
    </location>
</feature>
<evidence type="ECO:0000259" key="2">
    <source>
        <dbReference type="Pfam" id="PF07853"/>
    </source>
</evidence>
<dbReference type="Pfam" id="PF19124">
    <property type="entry name" value="DUF5808"/>
    <property type="match status" value="1"/>
</dbReference>